<organism evidence="3 4">
    <name type="scientific">Sphingomonas oleivorans</name>
    <dbReference type="NCBI Taxonomy" id="1735121"/>
    <lineage>
        <taxon>Bacteria</taxon>
        <taxon>Pseudomonadati</taxon>
        <taxon>Pseudomonadota</taxon>
        <taxon>Alphaproteobacteria</taxon>
        <taxon>Sphingomonadales</taxon>
        <taxon>Sphingomonadaceae</taxon>
        <taxon>Sphingomonas</taxon>
    </lineage>
</organism>
<evidence type="ECO:0000256" key="2">
    <source>
        <dbReference type="PROSITE-ProRule" id="PRU00339"/>
    </source>
</evidence>
<keyword evidence="2" id="KW-0802">TPR repeat</keyword>
<evidence type="ECO:0000313" key="3">
    <source>
        <dbReference type="EMBL" id="PTQ13053.1"/>
    </source>
</evidence>
<dbReference type="AlphaFoldDB" id="A0A2T5G1N3"/>
<name>A0A2T5G1N3_9SPHN</name>
<dbReference type="SUPFAM" id="SSF52540">
    <property type="entry name" value="P-loop containing nucleoside triphosphate hydrolases"/>
    <property type="match status" value="1"/>
</dbReference>
<dbReference type="SUPFAM" id="SSF48452">
    <property type="entry name" value="TPR-like"/>
    <property type="match status" value="1"/>
</dbReference>
<feature type="repeat" description="TPR" evidence="2">
    <location>
        <begin position="124"/>
        <end position="157"/>
    </location>
</feature>
<dbReference type="InterPro" id="IPR019734">
    <property type="entry name" value="TPR_rpt"/>
</dbReference>
<dbReference type="InterPro" id="IPR027417">
    <property type="entry name" value="P-loop_NTPase"/>
</dbReference>
<dbReference type="EMBL" id="NWBU01000004">
    <property type="protein sequence ID" value="PTQ13053.1"/>
    <property type="molecule type" value="Genomic_DNA"/>
</dbReference>
<reference evidence="3 4" key="1">
    <citation type="submission" date="2017-09" db="EMBL/GenBank/DDBJ databases">
        <title>Sphingomonas panjinensis sp.nov., isolated from oil-contaminated soil.</title>
        <authorList>
            <person name="Wang L."/>
            <person name="Chen L."/>
        </authorList>
    </citation>
    <scope>NUCLEOTIDE SEQUENCE [LARGE SCALE GENOMIC DNA]</scope>
    <source>
        <strain evidence="3 4">FW-11</strain>
    </source>
</reference>
<protein>
    <submittedName>
        <fullName evidence="3">Uncharacterized protein</fullName>
    </submittedName>
</protein>
<evidence type="ECO:0000313" key="4">
    <source>
        <dbReference type="Proteomes" id="UP000244162"/>
    </source>
</evidence>
<dbReference type="SMART" id="SM00028">
    <property type="entry name" value="TPR"/>
    <property type="match status" value="2"/>
</dbReference>
<dbReference type="PANTHER" id="PTHR12788">
    <property type="entry name" value="PROTEIN-TYROSINE SULFOTRANSFERASE 2"/>
    <property type="match status" value="1"/>
</dbReference>
<dbReference type="PROSITE" id="PS50005">
    <property type="entry name" value="TPR"/>
    <property type="match status" value="1"/>
</dbReference>
<dbReference type="InterPro" id="IPR026634">
    <property type="entry name" value="TPST-like"/>
</dbReference>
<proteinExistence type="predicted"/>
<keyword evidence="4" id="KW-1185">Reference proteome</keyword>
<dbReference type="Gene3D" id="1.25.40.10">
    <property type="entry name" value="Tetratricopeptide repeat domain"/>
    <property type="match status" value="1"/>
</dbReference>
<dbReference type="Proteomes" id="UP000244162">
    <property type="component" value="Unassembled WGS sequence"/>
</dbReference>
<dbReference type="OrthoDB" id="9800698at2"/>
<gene>
    <name evidence="3" type="ORF">CLG96_02625</name>
</gene>
<comment type="caution">
    <text evidence="3">The sequence shown here is derived from an EMBL/GenBank/DDBJ whole genome shotgun (WGS) entry which is preliminary data.</text>
</comment>
<accession>A0A2T5G1N3</accession>
<dbReference type="Gene3D" id="3.40.50.300">
    <property type="entry name" value="P-loop containing nucleotide triphosphate hydrolases"/>
    <property type="match status" value="1"/>
</dbReference>
<dbReference type="GO" id="GO:0008476">
    <property type="term" value="F:protein-tyrosine sulfotransferase activity"/>
    <property type="evidence" value="ECO:0007669"/>
    <property type="project" value="InterPro"/>
</dbReference>
<evidence type="ECO:0000256" key="1">
    <source>
        <dbReference type="ARBA" id="ARBA00022679"/>
    </source>
</evidence>
<dbReference type="Pfam" id="PF13469">
    <property type="entry name" value="Sulfotransfer_3"/>
    <property type="match status" value="1"/>
</dbReference>
<dbReference type="InterPro" id="IPR011990">
    <property type="entry name" value="TPR-like_helical_dom_sf"/>
</dbReference>
<sequence length="513" mass="56005">MPAPFICVRCVRDRVTDAEGSALSDVNVFVDALNRGDRQVAIDAARRLLAAGQPLGKNWQPVARFAATVGEWTIAHAAMARYVANDPSSGERRLAQAELLARSGRLKQAVGLIEPFAAKAQGDASYHHFLGTAWSQLGDMERAQAHLRAAVRILPASGASWLALVALSRMRAATPDFDHLMRAGDAVRQQPPASRAAYLYAVGKSWDDLGEVDKAFAAFSEGAELIRGTRSYDARGDRANAASIIRSFDAGLLEAFSARATSSVPRPLFVIGMPRSGTTLVEQILTSHRAVSDGAEVNLIAQAVQPIGGATGEDVRHYVRRSGSPMAAWEPIVKTYNHLLTERFGPNGLVVDKTLNNSRFAGLIRMALPSAPIIWLRRDPLDTAWSCFRTFFAAGLGWSFSLSDLGEHLAAEDRLFEHWRRLVGEKMLVVPYAELVTAPEQVIPRILAHCGLADDERVYNFHRTERAVATSSVAQVRKPLYTSAIGSAAPYRTHLHPFLRAYEAATEKWDCGD</sequence>
<dbReference type="PANTHER" id="PTHR12788:SF10">
    <property type="entry name" value="PROTEIN-TYROSINE SULFOTRANSFERASE"/>
    <property type="match status" value="1"/>
</dbReference>
<keyword evidence="1" id="KW-0808">Transferase</keyword>